<dbReference type="Gene3D" id="3.40.50.300">
    <property type="entry name" value="P-loop containing nucleotide triphosphate hydrolases"/>
    <property type="match status" value="1"/>
</dbReference>
<dbReference type="InterPro" id="IPR013563">
    <property type="entry name" value="Oligopep_ABC_C"/>
</dbReference>
<dbReference type="NCBIfam" id="TIGR01727">
    <property type="entry name" value="oligo_HPY"/>
    <property type="match status" value="1"/>
</dbReference>
<organism evidence="9 10">
    <name type="scientific">Candidatus Rhabdochlamydia oedothoracis</name>
    <dbReference type="NCBI Taxonomy" id="2720720"/>
    <lineage>
        <taxon>Bacteria</taxon>
        <taxon>Pseudomonadati</taxon>
        <taxon>Chlamydiota</taxon>
        <taxon>Chlamydiia</taxon>
        <taxon>Parachlamydiales</taxon>
        <taxon>Candidatus Rhabdochlamydiaceae</taxon>
        <taxon>Candidatus Rhabdochlamydia</taxon>
    </lineage>
</organism>
<dbReference type="GO" id="GO:0005524">
    <property type="term" value="F:ATP binding"/>
    <property type="evidence" value="ECO:0007669"/>
    <property type="project" value="UniProtKB-KW"/>
</dbReference>
<dbReference type="PANTHER" id="PTHR43297">
    <property type="entry name" value="OLIGOPEPTIDE TRANSPORT ATP-BINDING PROTEIN APPD"/>
    <property type="match status" value="1"/>
</dbReference>
<evidence type="ECO:0000256" key="4">
    <source>
        <dbReference type="ARBA" id="ARBA00022475"/>
    </source>
</evidence>
<dbReference type="PROSITE" id="PS00211">
    <property type="entry name" value="ABC_TRANSPORTER_1"/>
    <property type="match status" value="1"/>
</dbReference>
<protein>
    <submittedName>
        <fullName evidence="9">Oligopeptide transport ATP-binding protein OppD</fullName>
    </submittedName>
</protein>
<dbReference type="RefSeq" id="WP_215217009.1">
    <property type="nucleotide sequence ID" value="NZ_CP075587.1"/>
</dbReference>
<dbReference type="InterPro" id="IPR003593">
    <property type="entry name" value="AAA+_ATPase"/>
</dbReference>
<dbReference type="InterPro" id="IPR003439">
    <property type="entry name" value="ABC_transporter-like_ATP-bd"/>
</dbReference>
<keyword evidence="3" id="KW-0813">Transport</keyword>
<evidence type="ECO:0000256" key="5">
    <source>
        <dbReference type="ARBA" id="ARBA00022741"/>
    </source>
</evidence>
<dbReference type="SMART" id="SM00382">
    <property type="entry name" value="AAA"/>
    <property type="match status" value="1"/>
</dbReference>
<keyword evidence="4" id="KW-1003">Cell membrane</keyword>
<dbReference type="EMBL" id="CP075587">
    <property type="protein sequence ID" value="QYF48913.1"/>
    <property type="molecule type" value="Genomic_DNA"/>
</dbReference>
<feature type="domain" description="ABC transporter" evidence="8">
    <location>
        <begin position="8"/>
        <end position="257"/>
    </location>
</feature>
<keyword evidence="6 9" id="KW-0067">ATP-binding</keyword>
<keyword evidence="10" id="KW-1185">Reference proteome</keyword>
<dbReference type="InterPro" id="IPR027417">
    <property type="entry name" value="P-loop_NTPase"/>
</dbReference>
<dbReference type="PANTHER" id="PTHR43297:SF2">
    <property type="entry name" value="DIPEPTIDE TRANSPORT ATP-BINDING PROTEIN DPPD"/>
    <property type="match status" value="1"/>
</dbReference>
<comment type="subcellular location">
    <subcellularLocation>
        <location evidence="1">Cell inner membrane</location>
        <topology evidence="1">Peripheral membrane protein</topology>
    </subcellularLocation>
</comment>
<evidence type="ECO:0000256" key="3">
    <source>
        <dbReference type="ARBA" id="ARBA00022448"/>
    </source>
</evidence>
<dbReference type="Pfam" id="PF00005">
    <property type="entry name" value="ABC_tran"/>
    <property type="match status" value="1"/>
</dbReference>
<evidence type="ECO:0000313" key="10">
    <source>
        <dbReference type="Proteomes" id="UP000826014"/>
    </source>
</evidence>
<dbReference type="InterPro" id="IPR050388">
    <property type="entry name" value="ABC_Ni/Peptide_Import"/>
</dbReference>
<evidence type="ECO:0000256" key="1">
    <source>
        <dbReference type="ARBA" id="ARBA00004417"/>
    </source>
</evidence>
<evidence type="ECO:0000256" key="7">
    <source>
        <dbReference type="ARBA" id="ARBA00023136"/>
    </source>
</evidence>
<dbReference type="InterPro" id="IPR017871">
    <property type="entry name" value="ABC_transporter-like_CS"/>
</dbReference>
<sequence>MKQPVLTVKNLSVQFFDKNKCIHAVRDVSFTLATNQILAVVGESGCGKTTLAKAIIALLPPEKTAIQGQIYYQDQPLLPYVEKKMQTIRGRRIAMIFQDPMTSLNPTITIGKQLKEGYLHHFPHASMQEAQDQSLKLLEEVGITNPKQCLSSYPHMLSGGMRQRVIIAIALICAPQLLIADEPTTALDLTIQAQILELLKKIQIKREMSILWITHDLSIVSQFCDHVMVMYAGQVIESSNTQKLFSSPLHPYTQRLLQILPQSRLTPFEPIAGFPPDLSTIFPGCSFCARCDQSMRICLSQMPTLKEIKQDQLCACFQYDPRRKS</sequence>
<keyword evidence="7" id="KW-0472">Membrane</keyword>
<reference evidence="9 10" key="1">
    <citation type="journal article" date="2022" name="bioRxiv">
        <title>Ecology and evolution of chlamydial symbionts of arthropods.</title>
        <authorList>
            <person name="Halter T."/>
            <person name="Koestlbacher S."/>
            <person name="Collingro A."/>
            <person name="Sixt B.S."/>
            <person name="Toenshoff E.R."/>
            <person name="Hendrickx F."/>
            <person name="Kostanjsek R."/>
            <person name="Horn M."/>
        </authorList>
    </citation>
    <scope>NUCLEOTIDE SEQUENCE [LARGE SCALE GENOMIC DNA]</scope>
    <source>
        <strain evidence="9">W744xW776</strain>
    </source>
</reference>
<evidence type="ECO:0000256" key="6">
    <source>
        <dbReference type="ARBA" id="ARBA00022840"/>
    </source>
</evidence>
<evidence type="ECO:0000259" key="8">
    <source>
        <dbReference type="PROSITE" id="PS50893"/>
    </source>
</evidence>
<comment type="similarity">
    <text evidence="2">Belongs to the ABC transporter superfamily.</text>
</comment>
<proteinExistence type="inferred from homology"/>
<gene>
    <name evidence="9" type="ORF">RHABOEDO_001152</name>
</gene>
<accession>A0ABX8V110</accession>
<dbReference type="Proteomes" id="UP000826014">
    <property type="component" value="Chromosome"/>
</dbReference>
<name>A0ABX8V110_9BACT</name>
<dbReference type="CDD" id="cd03257">
    <property type="entry name" value="ABC_NikE_OppD_transporters"/>
    <property type="match status" value="1"/>
</dbReference>
<dbReference type="SUPFAM" id="SSF52540">
    <property type="entry name" value="P-loop containing nucleoside triphosphate hydrolases"/>
    <property type="match status" value="1"/>
</dbReference>
<keyword evidence="5" id="KW-0547">Nucleotide-binding</keyword>
<evidence type="ECO:0000256" key="2">
    <source>
        <dbReference type="ARBA" id="ARBA00005417"/>
    </source>
</evidence>
<evidence type="ECO:0000313" key="9">
    <source>
        <dbReference type="EMBL" id="QYF48913.1"/>
    </source>
</evidence>
<dbReference type="Pfam" id="PF08352">
    <property type="entry name" value="oligo_HPY"/>
    <property type="match status" value="1"/>
</dbReference>
<dbReference type="PROSITE" id="PS50893">
    <property type="entry name" value="ABC_TRANSPORTER_2"/>
    <property type="match status" value="1"/>
</dbReference>